<evidence type="ECO:0000313" key="3">
    <source>
        <dbReference type="Proteomes" id="UP001221757"/>
    </source>
</evidence>
<feature type="region of interest" description="Disordered" evidence="1">
    <location>
        <begin position="1"/>
        <end position="63"/>
    </location>
</feature>
<dbReference type="Proteomes" id="UP001221757">
    <property type="component" value="Unassembled WGS sequence"/>
</dbReference>
<keyword evidence="3" id="KW-1185">Reference proteome</keyword>
<sequence>MKRAPHGGAKLKNWLGNGRTAQHPHGMPVGIQGLYRAPGRPTRRGEPGQAAQARKTAPCRPQNPQNELVIGNMWARPHGQGWSYPWIWDLLGPSSHGQSDLLKGRATFSNEEFSSGTNINRRQIEKIGNERGIYRSSVVPGVIFVSITLWPLWHGGWAKEGAGAPSQPSSEQHWLASPEPDAHIREACPQFAADGMEIYIEGSSRSRSLRCNDARRVNC</sequence>
<protein>
    <submittedName>
        <fullName evidence="2">Uncharacterized protein</fullName>
    </submittedName>
</protein>
<accession>A0AAD7G3Z8</accession>
<proteinExistence type="predicted"/>
<evidence type="ECO:0000256" key="1">
    <source>
        <dbReference type="SAM" id="MobiDB-lite"/>
    </source>
</evidence>
<comment type="caution">
    <text evidence="2">The sequence shown here is derived from an EMBL/GenBank/DDBJ whole genome shotgun (WGS) entry which is preliminary data.</text>
</comment>
<organism evidence="2 3">
    <name type="scientific">Mycena rosella</name>
    <name type="common">Pink bonnet</name>
    <name type="synonym">Agaricus rosellus</name>
    <dbReference type="NCBI Taxonomy" id="1033263"/>
    <lineage>
        <taxon>Eukaryota</taxon>
        <taxon>Fungi</taxon>
        <taxon>Dikarya</taxon>
        <taxon>Basidiomycota</taxon>
        <taxon>Agaricomycotina</taxon>
        <taxon>Agaricomycetes</taxon>
        <taxon>Agaricomycetidae</taxon>
        <taxon>Agaricales</taxon>
        <taxon>Marasmiineae</taxon>
        <taxon>Mycenaceae</taxon>
        <taxon>Mycena</taxon>
    </lineage>
</organism>
<dbReference type="AlphaFoldDB" id="A0AAD7G3Z8"/>
<dbReference type="EMBL" id="JARKIE010000290">
    <property type="protein sequence ID" value="KAJ7657483.1"/>
    <property type="molecule type" value="Genomic_DNA"/>
</dbReference>
<reference evidence="2" key="1">
    <citation type="submission" date="2023-03" db="EMBL/GenBank/DDBJ databases">
        <title>Massive genome expansion in bonnet fungi (Mycena s.s.) driven by repeated elements and novel gene families across ecological guilds.</title>
        <authorList>
            <consortium name="Lawrence Berkeley National Laboratory"/>
            <person name="Harder C.B."/>
            <person name="Miyauchi S."/>
            <person name="Viragh M."/>
            <person name="Kuo A."/>
            <person name="Thoen E."/>
            <person name="Andreopoulos B."/>
            <person name="Lu D."/>
            <person name="Skrede I."/>
            <person name="Drula E."/>
            <person name="Henrissat B."/>
            <person name="Morin E."/>
            <person name="Kohler A."/>
            <person name="Barry K."/>
            <person name="LaButti K."/>
            <person name="Morin E."/>
            <person name="Salamov A."/>
            <person name="Lipzen A."/>
            <person name="Mereny Z."/>
            <person name="Hegedus B."/>
            <person name="Baldrian P."/>
            <person name="Stursova M."/>
            <person name="Weitz H."/>
            <person name="Taylor A."/>
            <person name="Grigoriev I.V."/>
            <person name="Nagy L.G."/>
            <person name="Martin F."/>
            <person name="Kauserud H."/>
        </authorList>
    </citation>
    <scope>NUCLEOTIDE SEQUENCE</scope>
    <source>
        <strain evidence="2">CBHHK067</strain>
    </source>
</reference>
<gene>
    <name evidence="2" type="ORF">B0H17DRAFT_1145917</name>
</gene>
<name>A0AAD7G3Z8_MYCRO</name>
<evidence type="ECO:0000313" key="2">
    <source>
        <dbReference type="EMBL" id="KAJ7657483.1"/>
    </source>
</evidence>